<sequence>MSHKSLRTEGSFARYNMDTTNPQARLDQLFANSRLPPAPTPGEVHFSEKELGEKKAKEEQPFRVGFTAEYPRQIKSPTSKEAQRATEILTSSDEDDYITAFKKKPSMKAPTKNIQPKSRRIRELDTVGYPQDAAITEHKGPIKYLARGKSSNRTAADPVHEPDSDDDHLPTANNYGDPVIGHFCQFHLAAKFPYKYMSDPNDRVSRHFFASNKFYSRSWDLYYLYPPFSLSSKPIILVPYEQFQQLVNEIGQTFKVTVTVPKFPFTLTFFDDGTPLPIFLGKSTSRDDASNLQNNVPAAPLDHAECLDDASVTVKKAFEDFKDMCQAAIASNAKNKGGVARKMREDDRLLTIKDWYVQLRRAQRYLGLRCKTGQIQHPNPAMSWEEQEKFRQEQLRKAHFVLNPLNVNLPAPLPFEKEPVIIAIDIESYERAHNLITEIGISTLDTLDVVGLAPGPNGKNWLNQIRSRHFRIRGREHLVNRDFCVGHPDGFQFGKTEWVDLKEAVAIVDSCFEWPFSEHFKRASLQDQWAVKPAELAKEKNTKRRVSEDFGGVNRGPNNAEQDDASRADIASTFNGIRNTEPITQGVEHTKANKSDAEGHEQGPKERNIILVGHDIRTDVEYLKDLGSKIFTPSRATYPIPAMDMMANGEGKSKALASIIDSMDTAPLYRVLKEETQNRSLSSIMSDLGLPCFFPHNGGNDARYTLEAWVAMLIKARIKSDKDQQKEDQDGEKKLEIVTENDARNKGREWQVTPLPDPGRPTTPDGKNPKEDLDSFEAAIMASSPEASPKHTRDKAVVAMIERLKLDPTIDHEESSNRFC</sequence>
<organism evidence="3 4">
    <name type="scientific">Phialophora macrospora</name>
    <dbReference type="NCBI Taxonomy" id="1851006"/>
    <lineage>
        <taxon>Eukaryota</taxon>
        <taxon>Fungi</taxon>
        <taxon>Dikarya</taxon>
        <taxon>Ascomycota</taxon>
        <taxon>Pezizomycotina</taxon>
        <taxon>Eurotiomycetes</taxon>
        <taxon>Chaetothyriomycetidae</taxon>
        <taxon>Chaetothyriales</taxon>
        <taxon>Herpotrichiellaceae</taxon>
        <taxon>Phialophora</taxon>
    </lineage>
</organism>
<feature type="compositionally biased region" description="Basic and acidic residues" evidence="1">
    <location>
        <begin position="720"/>
        <end position="749"/>
    </location>
</feature>
<protein>
    <recommendedName>
        <fullName evidence="2">Gfd2/YDR514C-like C-terminal domain-containing protein</fullName>
    </recommendedName>
</protein>
<dbReference type="Gene3D" id="3.30.420.10">
    <property type="entry name" value="Ribonuclease H-like superfamily/Ribonuclease H"/>
    <property type="match status" value="1"/>
</dbReference>
<evidence type="ECO:0000313" key="3">
    <source>
        <dbReference type="EMBL" id="KIW73243.1"/>
    </source>
</evidence>
<evidence type="ECO:0000256" key="1">
    <source>
        <dbReference type="SAM" id="MobiDB-lite"/>
    </source>
</evidence>
<dbReference type="HOGENOM" id="CLU_016815_1_0_1"/>
<accession>A0A0D2FXN4</accession>
<feature type="domain" description="Gfd2/YDR514C-like C-terminal" evidence="2">
    <location>
        <begin position="420"/>
        <end position="516"/>
    </location>
</feature>
<evidence type="ECO:0000313" key="4">
    <source>
        <dbReference type="Proteomes" id="UP000054266"/>
    </source>
</evidence>
<feature type="region of interest" description="Disordered" evidence="1">
    <location>
        <begin position="147"/>
        <end position="172"/>
    </location>
</feature>
<keyword evidence="4" id="KW-1185">Reference proteome</keyword>
<dbReference type="EMBL" id="KN846956">
    <property type="protein sequence ID" value="KIW73243.1"/>
    <property type="molecule type" value="Genomic_DNA"/>
</dbReference>
<dbReference type="Proteomes" id="UP000054266">
    <property type="component" value="Unassembled WGS sequence"/>
</dbReference>
<proteinExistence type="predicted"/>
<dbReference type="STRING" id="5601.A0A0D2FXN4"/>
<dbReference type="SUPFAM" id="SSF53098">
    <property type="entry name" value="Ribonuclease H-like"/>
    <property type="match status" value="1"/>
</dbReference>
<dbReference type="InterPro" id="IPR048519">
    <property type="entry name" value="Gfd2/YDR514C-like_C"/>
</dbReference>
<feature type="domain" description="Gfd2/YDR514C-like C-terminal" evidence="2">
    <location>
        <begin position="600"/>
        <end position="712"/>
    </location>
</feature>
<dbReference type="PANTHER" id="PTHR28083">
    <property type="entry name" value="GOOD FOR FULL DBP5 ACTIVITY PROTEIN 2"/>
    <property type="match status" value="1"/>
</dbReference>
<dbReference type="GO" id="GO:0003676">
    <property type="term" value="F:nucleic acid binding"/>
    <property type="evidence" value="ECO:0007669"/>
    <property type="project" value="InterPro"/>
</dbReference>
<feature type="region of interest" description="Disordered" evidence="1">
    <location>
        <begin position="1"/>
        <end position="20"/>
    </location>
</feature>
<dbReference type="InterPro" id="IPR036397">
    <property type="entry name" value="RNaseH_sf"/>
</dbReference>
<dbReference type="Pfam" id="PF21762">
    <property type="entry name" value="DEDDh_C"/>
    <property type="match status" value="2"/>
</dbReference>
<feature type="region of interest" description="Disordered" evidence="1">
    <location>
        <begin position="720"/>
        <end position="794"/>
    </location>
</feature>
<feature type="region of interest" description="Disordered" evidence="1">
    <location>
        <begin position="540"/>
        <end position="566"/>
    </location>
</feature>
<feature type="region of interest" description="Disordered" evidence="1">
    <location>
        <begin position="32"/>
        <end position="85"/>
    </location>
</feature>
<dbReference type="InterPro" id="IPR012337">
    <property type="entry name" value="RNaseH-like_sf"/>
</dbReference>
<dbReference type="GO" id="GO:0005634">
    <property type="term" value="C:nucleus"/>
    <property type="evidence" value="ECO:0007669"/>
    <property type="project" value="TreeGrafter"/>
</dbReference>
<reference evidence="3 4" key="1">
    <citation type="submission" date="2015-01" db="EMBL/GenBank/DDBJ databases">
        <title>The Genome Sequence of Capronia semiimmersa CBS27337.</title>
        <authorList>
            <consortium name="The Broad Institute Genomics Platform"/>
            <person name="Cuomo C."/>
            <person name="de Hoog S."/>
            <person name="Gorbushina A."/>
            <person name="Stielow B."/>
            <person name="Teixiera M."/>
            <person name="Abouelleil A."/>
            <person name="Chapman S.B."/>
            <person name="Priest M."/>
            <person name="Young S.K."/>
            <person name="Wortman J."/>
            <person name="Nusbaum C."/>
            <person name="Birren B."/>
        </authorList>
    </citation>
    <scope>NUCLEOTIDE SEQUENCE [LARGE SCALE GENOMIC DNA]</scope>
    <source>
        <strain evidence="3 4">CBS 27337</strain>
    </source>
</reference>
<dbReference type="PANTHER" id="PTHR28083:SF1">
    <property type="entry name" value="GOOD FOR FULL DBP5 ACTIVITY PROTEIN 2"/>
    <property type="match status" value="1"/>
</dbReference>
<name>A0A0D2FXN4_9EURO</name>
<evidence type="ECO:0000259" key="2">
    <source>
        <dbReference type="Pfam" id="PF21762"/>
    </source>
</evidence>
<dbReference type="InterPro" id="IPR040151">
    <property type="entry name" value="Gfd2/YDR514C-like"/>
</dbReference>
<dbReference type="AlphaFoldDB" id="A0A0D2FXN4"/>
<feature type="compositionally biased region" description="Basic and acidic residues" evidence="1">
    <location>
        <begin position="45"/>
        <end position="61"/>
    </location>
</feature>
<gene>
    <name evidence="3" type="ORF">PV04_01377</name>
</gene>